<feature type="compositionally biased region" description="Low complexity" evidence="1">
    <location>
        <begin position="325"/>
        <end position="340"/>
    </location>
</feature>
<feature type="region of interest" description="Disordered" evidence="1">
    <location>
        <begin position="248"/>
        <end position="276"/>
    </location>
</feature>
<evidence type="ECO:0000313" key="2">
    <source>
        <dbReference type="EMBL" id="PMD15743.1"/>
    </source>
</evidence>
<evidence type="ECO:0000313" key="3">
    <source>
        <dbReference type="Proteomes" id="UP000235672"/>
    </source>
</evidence>
<accession>A0A2J6PNY5</accession>
<organism evidence="2 3">
    <name type="scientific">Hyaloscypha hepaticicola</name>
    <dbReference type="NCBI Taxonomy" id="2082293"/>
    <lineage>
        <taxon>Eukaryota</taxon>
        <taxon>Fungi</taxon>
        <taxon>Dikarya</taxon>
        <taxon>Ascomycota</taxon>
        <taxon>Pezizomycotina</taxon>
        <taxon>Leotiomycetes</taxon>
        <taxon>Helotiales</taxon>
        <taxon>Hyaloscyphaceae</taxon>
        <taxon>Hyaloscypha</taxon>
    </lineage>
</organism>
<feature type="region of interest" description="Disordered" evidence="1">
    <location>
        <begin position="1"/>
        <end position="64"/>
    </location>
</feature>
<sequence>MLAARDQENLVHGLHQAAASKPLNQSTRGLQPKTPGNKYPKTPLKIPLNDENAPTGFGKSMKGKGLENLMTGKKSTTFDQNAFVTPMGPRTRAPLGMKTTNAKTKAFQTPGPALEKEIEKTQPKHTSTRKPKKVIHADAVKLEVHGDESPLAERDVEYCPPKPKDLPYESEDFPDGCINYDVLKKGNLMRGIYNKYYNDLDENGISRQDRENEEAYQKSAAKAEEQIRKMMEEDWTVGDVPETFRHLRKKQPQTKERAAIATQSNKMPPLPSKGPATIASRKAANALAVVPKSAPAPPKATKPTAKPSFLSRAKPTQTPTIPSNASTMRHAAATAASRSTIGYTKGRSAFSQAQKPERSGMTRSISNLSQGSDLTITPERFAMECEMETKSPAFLKAFEVDEEDLEPGLRGVMPECLRADDDDEEFVMTLKLTETKD</sequence>
<feature type="compositionally biased region" description="Polar residues" evidence="1">
    <location>
        <begin position="361"/>
        <end position="372"/>
    </location>
</feature>
<proteinExistence type="predicted"/>
<dbReference type="Proteomes" id="UP000235672">
    <property type="component" value="Unassembled WGS sequence"/>
</dbReference>
<dbReference type="OrthoDB" id="5327145at2759"/>
<dbReference type="AlphaFoldDB" id="A0A2J6PNY5"/>
<keyword evidence="3" id="KW-1185">Reference proteome</keyword>
<reference evidence="2 3" key="1">
    <citation type="submission" date="2016-05" db="EMBL/GenBank/DDBJ databases">
        <title>A degradative enzymes factory behind the ericoid mycorrhizal symbiosis.</title>
        <authorList>
            <consortium name="DOE Joint Genome Institute"/>
            <person name="Martino E."/>
            <person name="Morin E."/>
            <person name="Grelet G."/>
            <person name="Kuo A."/>
            <person name="Kohler A."/>
            <person name="Daghino S."/>
            <person name="Barry K."/>
            <person name="Choi C."/>
            <person name="Cichocki N."/>
            <person name="Clum A."/>
            <person name="Copeland A."/>
            <person name="Hainaut M."/>
            <person name="Haridas S."/>
            <person name="Labutti K."/>
            <person name="Lindquist E."/>
            <person name="Lipzen A."/>
            <person name="Khouja H.-R."/>
            <person name="Murat C."/>
            <person name="Ohm R."/>
            <person name="Olson A."/>
            <person name="Spatafora J."/>
            <person name="Veneault-Fourrey C."/>
            <person name="Henrissat B."/>
            <person name="Grigoriev I."/>
            <person name="Martin F."/>
            <person name="Perotto S."/>
        </authorList>
    </citation>
    <scope>NUCLEOTIDE SEQUENCE [LARGE SCALE GENOMIC DNA]</scope>
    <source>
        <strain evidence="2 3">UAMH 7357</strain>
    </source>
</reference>
<feature type="compositionally biased region" description="Polar residues" evidence="1">
    <location>
        <begin position="314"/>
        <end position="324"/>
    </location>
</feature>
<feature type="region of interest" description="Disordered" evidence="1">
    <location>
        <begin position="289"/>
        <end position="372"/>
    </location>
</feature>
<protein>
    <submittedName>
        <fullName evidence="2">Uncharacterized protein</fullName>
    </submittedName>
</protein>
<name>A0A2J6PNY5_9HELO</name>
<evidence type="ECO:0000256" key="1">
    <source>
        <dbReference type="SAM" id="MobiDB-lite"/>
    </source>
</evidence>
<gene>
    <name evidence="2" type="ORF">NA56DRAFT_634317</name>
</gene>
<dbReference type="EMBL" id="KZ613511">
    <property type="protein sequence ID" value="PMD15743.1"/>
    <property type="molecule type" value="Genomic_DNA"/>
</dbReference>